<organism evidence="4 5">
    <name type="scientific">Buddleja alternifolia</name>
    <dbReference type="NCBI Taxonomy" id="168488"/>
    <lineage>
        <taxon>Eukaryota</taxon>
        <taxon>Viridiplantae</taxon>
        <taxon>Streptophyta</taxon>
        <taxon>Embryophyta</taxon>
        <taxon>Tracheophyta</taxon>
        <taxon>Spermatophyta</taxon>
        <taxon>Magnoliopsida</taxon>
        <taxon>eudicotyledons</taxon>
        <taxon>Gunneridae</taxon>
        <taxon>Pentapetalae</taxon>
        <taxon>asterids</taxon>
        <taxon>lamiids</taxon>
        <taxon>Lamiales</taxon>
        <taxon>Scrophulariaceae</taxon>
        <taxon>Buddlejeae</taxon>
        <taxon>Buddleja</taxon>
    </lineage>
</organism>
<dbReference type="Gene3D" id="1.20.140.40">
    <property type="entry name" value="Invertase/pectin methylesterase inhibitor family protein"/>
    <property type="match status" value="1"/>
</dbReference>
<dbReference type="SMART" id="SM00856">
    <property type="entry name" value="PMEI"/>
    <property type="match status" value="1"/>
</dbReference>
<dbReference type="AlphaFoldDB" id="A0AAV6Y924"/>
<evidence type="ECO:0000313" key="4">
    <source>
        <dbReference type="EMBL" id="KAG8390260.1"/>
    </source>
</evidence>
<dbReference type="SUPFAM" id="SSF101148">
    <property type="entry name" value="Plant invertase/pectin methylesterase inhibitor"/>
    <property type="match status" value="1"/>
</dbReference>
<evidence type="ECO:0000256" key="1">
    <source>
        <dbReference type="SAM" id="SignalP"/>
    </source>
</evidence>
<accession>A0AAV6Y924</accession>
<sequence length="187" mass="19739">MTKSTFVVLLLLQIVCASYAAVPNGGGLAAACKKSSNVNFCGTLLQPFAAQFSDNVPLKMGHAVAAATLAKSQAAKTFIAGQANNAKLNANQKAAVKVCLDKVEKSLDSLKHAAREFDKMQGSKGPKRVEYRNKVIGRLTLSSNEQMACFNSMKAAGAGDIVQKVMQHVDEGAKAGFVAQSFIQAMN</sequence>
<dbReference type="Pfam" id="PF04043">
    <property type="entry name" value="PMEI"/>
    <property type="match status" value="1"/>
</dbReference>
<keyword evidence="5" id="KW-1185">Reference proteome</keyword>
<evidence type="ECO:0000313" key="5">
    <source>
        <dbReference type="Proteomes" id="UP000826271"/>
    </source>
</evidence>
<dbReference type="PROSITE" id="PS51257">
    <property type="entry name" value="PROKAR_LIPOPROTEIN"/>
    <property type="match status" value="1"/>
</dbReference>
<feature type="chain" id="PRO_5044715378" description="Pectinesterase inhibitor domain-containing protein" evidence="1">
    <location>
        <begin position="21"/>
        <end position="187"/>
    </location>
</feature>
<comment type="caution">
    <text evidence="4">The sequence shown here is derived from an EMBL/GenBank/DDBJ whole genome shotgun (WGS) entry which is preliminary data.</text>
</comment>
<dbReference type="InterPro" id="IPR035513">
    <property type="entry name" value="Invertase/methylesterase_inhib"/>
</dbReference>
<dbReference type="EMBL" id="WHWC01000001">
    <property type="protein sequence ID" value="KAG8390260.1"/>
    <property type="molecule type" value="Genomic_DNA"/>
</dbReference>
<evidence type="ECO:0000259" key="2">
    <source>
        <dbReference type="SMART" id="SM00856"/>
    </source>
</evidence>
<keyword evidence="1" id="KW-0732">Signal</keyword>
<dbReference type="Proteomes" id="UP000826271">
    <property type="component" value="Unassembled WGS sequence"/>
</dbReference>
<gene>
    <name evidence="4" type="ORF">BUALT_Bualt01G0065200</name>
    <name evidence="3" type="ORF">BUALT_BualtUnG0027900</name>
</gene>
<dbReference type="InterPro" id="IPR006501">
    <property type="entry name" value="Pectinesterase_inhib_dom"/>
</dbReference>
<dbReference type="NCBIfam" id="TIGR01614">
    <property type="entry name" value="PME_inhib"/>
    <property type="match status" value="1"/>
</dbReference>
<name>A0AAV6Y924_9LAMI</name>
<evidence type="ECO:0000313" key="3">
    <source>
        <dbReference type="EMBL" id="KAG8362881.1"/>
    </source>
</evidence>
<reference evidence="4" key="1">
    <citation type="submission" date="2019-10" db="EMBL/GenBank/DDBJ databases">
        <authorList>
            <person name="Zhang R."/>
            <person name="Pan Y."/>
            <person name="Wang J."/>
            <person name="Ma R."/>
            <person name="Yu S."/>
        </authorList>
    </citation>
    <scope>NUCLEOTIDE SEQUENCE</scope>
    <source>
        <strain evidence="4">LA-IB0</strain>
        <tissue evidence="4">Leaf</tissue>
    </source>
</reference>
<protein>
    <recommendedName>
        <fullName evidence="2">Pectinesterase inhibitor domain-containing protein</fullName>
    </recommendedName>
</protein>
<feature type="signal peptide" evidence="1">
    <location>
        <begin position="1"/>
        <end position="20"/>
    </location>
</feature>
<feature type="domain" description="Pectinesterase inhibitor" evidence="2">
    <location>
        <begin position="23"/>
        <end position="182"/>
    </location>
</feature>
<dbReference type="EMBL" id="WHWC01000222">
    <property type="protein sequence ID" value="KAG8362881.1"/>
    <property type="molecule type" value="Genomic_DNA"/>
</dbReference>
<proteinExistence type="predicted"/>
<dbReference type="GO" id="GO:0004857">
    <property type="term" value="F:enzyme inhibitor activity"/>
    <property type="evidence" value="ECO:0007669"/>
    <property type="project" value="InterPro"/>
</dbReference>